<proteinExistence type="predicted"/>
<dbReference type="EnsemblMetazoa" id="ADIR014786-RA">
    <property type="protein sequence ID" value="ADIR014786-PA"/>
    <property type="gene ID" value="ADIR014786"/>
</dbReference>
<name>A0A182NY81_9DIPT</name>
<organism evidence="2 3">
    <name type="scientific">Anopheles dirus</name>
    <dbReference type="NCBI Taxonomy" id="7168"/>
    <lineage>
        <taxon>Eukaryota</taxon>
        <taxon>Metazoa</taxon>
        <taxon>Ecdysozoa</taxon>
        <taxon>Arthropoda</taxon>
        <taxon>Hexapoda</taxon>
        <taxon>Insecta</taxon>
        <taxon>Pterygota</taxon>
        <taxon>Neoptera</taxon>
        <taxon>Endopterygota</taxon>
        <taxon>Diptera</taxon>
        <taxon>Nematocera</taxon>
        <taxon>Culicoidea</taxon>
        <taxon>Culicidae</taxon>
        <taxon>Anophelinae</taxon>
        <taxon>Anopheles</taxon>
    </lineage>
</organism>
<feature type="region of interest" description="Disordered" evidence="1">
    <location>
        <begin position="15"/>
        <end position="89"/>
    </location>
</feature>
<feature type="compositionally biased region" description="Low complexity" evidence="1">
    <location>
        <begin position="26"/>
        <end position="53"/>
    </location>
</feature>
<feature type="compositionally biased region" description="Polar residues" evidence="1">
    <location>
        <begin position="54"/>
        <end position="70"/>
    </location>
</feature>
<reference evidence="3" key="1">
    <citation type="submission" date="2013-03" db="EMBL/GenBank/DDBJ databases">
        <title>The Genome Sequence of Anopheles dirus WRAIR2.</title>
        <authorList>
            <consortium name="The Broad Institute Genomics Platform"/>
            <person name="Neafsey D.E."/>
            <person name="Walton C."/>
            <person name="Walker B."/>
            <person name="Young S.K."/>
            <person name="Zeng Q."/>
            <person name="Gargeya S."/>
            <person name="Fitzgerald M."/>
            <person name="Haas B."/>
            <person name="Abouelleil A."/>
            <person name="Allen A.W."/>
            <person name="Alvarado L."/>
            <person name="Arachchi H.M."/>
            <person name="Berlin A.M."/>
            <person name="Chapman S.B."/>
            <person name="Gainer-Dewar J."/>
            <person name="Goldberg J."/>
            <person name="Griggs A."/>
            <person name="Gujja S."/>
            <person name="Hansen M."/>
            <person name="Howarth C."/>
            <person name="Imamovic A."/>
            <person name="Ireland A."/>
            <person name="Larimer J."/>
            <person name="McCowan C."/>
            <person name="Murphy C."/>
            <person name="Pearson M."/>
            <person name="Poon T.W."/>
            <person name="Priest M."/>
            <person name="Roberts A."/>
            <person name="Saif S."/>
            <person name="Shea T."/>
            <person name="Sisk P."/>
            <person name="Sykes S."/>
            <person name="Wortman J."/>
            <person name="Nusbaum C."/>
            <person name="Birren B."/>
        </authorList>
    </citation>
    <scope>NUCLEOTIDE SEQUENCE [LARGE SCALE GENOMIC DNA]</scope>
    <source>
        <strain evidence="3">WRAIR2</strain>
    </source>
</reference>
<dbReference type="Proteomes" id="UP000075884">
    <property type="component" value="Unassembled WGS sequence"/>
</dbReference>
<feature type="compositionally biased region" description="Polar residues" evidence="1">
    <location>
        <begin position="15"/>
        <end position="25"/>
    </location>
</feature>
<protein>
    <submittedName>
        <fullName evidence="2">Uncharacterized protein</fullName>
    </submittedName>
</protein>
<reference evidence="2" key="2">
    <citation type="submission" date="2020-05" db="UniProtKB">
        <authorList>
            <consortium name="EnsemblMetazoa"/>
        </authorList>
    </citation>
    <scope>IDENTIFICATION</scope>
    <source>
        <strain evidence="2">WRAIR2</strain>
    </source>
</reference>
<evidence type="ECO:0000313" key="2">
    <source>
        <dbReference type="EnsemblMetazoa" id="ADIR014786-PA"/>
    </source>
</evidence>
<dbReference type="VEuPathDB" id="VectorBase:ADIR014786"/>
<sequence length="182" mass="19582">MRCLSMGNAQIIIASDSQTASSNNHSGSSNPTTASNSNNYNSNENNTITNTKSAQNAQTNMERSEYTQQTASHSSSYRSSSKSNSLNLAKSSRANRAELKDCINESSVISGSKENLEQLPLEHNFFQQDSDSYKEASVKASLSSSAQLTYANSSDTSCDSEEIDLTSNTGCIDYSNSNGSKH</sequence>
<accession>A0A182NY81</accession>
<dbReference type="AlphaFoldDB" id="A0A182NY81"/>
<evidence type="ECO:0000256" key="1">
    <source>
        <dbReference type="SAM" id="MobiDB-lite"/>
    </source>
</evidence>
<keyword evidence="3" id="KW-1185">Reference proteome</keyword>
<feature type="compositionally biased region" description="Low complexity" evidence="1">
    <location>
        <begin position="71"/>
        <end position="89"/>
    </location>
</feature>
<evidence type="ECO:0000313" key="3">
    <source>
        <dbReference type="Proteomes" id="UP000075884"/>
    </source>
</evidence>